<dbReference type="SUPFAM" id="SSF52540">
    <property type="entry name" value="P-loop containing nucleoside triphosphate hydrolases"/>
    <property type="match status" value="1"/>
</dbReference>
<dbReference type="OrthoDB" id="17644at2157"/>
<dbReference type="GeneID" id="11139827"/>
<dbReference type="Gene3D" id="3.40.50.300">
    <property type="entry name" value="P-loop containing nucleotide triphosphate hydrolases"/>
    <property type="match status" value="1"/>
</dbReference>
<reference evidence="1 2" key="1">
    <citation type="journal article" date="2011" name="Stand. Genomic Sci.">
        <title>Complete genome sequence of the hyperthermophilic chemolithoautotroph Pyrolobus fumarii type strain (1A).</title>
        <authorList>
            <person name="Anderson I."/>
            <person name="Goker M."/>
            <person name="Nolan M."/>
            <person name="Lucas S."/>
            <person name="Hammon N."/>
            <person name="Deshpande S."/>
            <person name="Cheng J.F."/>
            <person name="Tapia R."/>
            <person name="Han C."/>
            <person name="Goodwin L."/>
            <person name="Pitluck S."/>
            <person name="Huntemann M."/>
            <person name="Liolios K."/>
            <person name="Ivanova N."/>
            <person name="Pagani I."/>
            <person name="Mavromatis K."/>
            <person name="Ovchinikova G."/>
            <person name="Pati A."/>
            <person name="Chen A."/>
            <person name="Palaniappan K."/>
            <person name="Land M."/>
            <person name="Hauser L."/>
            <person name="Brambilla E.M."/>
            <person name="Huber H."/>
            <person name="Yasawong M."/>
            <person name="Rohde M."/>
            <person name="Spring S."/>
            <person name="Abt B."/>
            <person name="Sikorski J."/>
            <person name="Wirth R."/>
            <person name="Detter J.C."/>
            <person name="Woyke T."/>
            <person name="Bristow J."/>
            <person name="Eisen J.A."/>
            <person name="Markowitz V."/>
            <person name="Hugenholtz P."/>
            <person name="Kyrpides N.C."/>
            <person name="Klenk H.P."/>
            <person name="Lapidus A."/>
        </authorList>
    </citation>
    <scope>NUCLEOTIDE SEQUENCE [LARGE SCALE GENOMIC DNA]</scope>
    <source>
        <strain evidence="2">DSM 11204 / 1A</strain>
    </source>
</reference>
<dbReference type="InParanoid" id="G0EEU8"/>
<evidence type="ECO:0000313" key="2">
    <source>
        <dbReference type="Proteomes" id="UP000001037"/>
    </source>
</evidence>
<accession>G0EEU8</accession>
<dbReference type="eggNOG" id="arCOG00417">
    <property type="taxonomic scope" value="Archaea"/>
</dbReference>
<dbReference type="HOGENOM" id="CLU_1286385_0_0_2"/>
<dbReference type="RefSeq" id="WP_014025739.1">
    <property type="nucleotide sequence ID" value="NC_015931.1"/>
</dbReference>
<dbReference type="STRING" id="694429.Pyrfu_0190"/>
<dbReference type="InterPro" id="IPR027417">
    <property type="entry name" value="P-loop_NTPase"/>
</dbReference>
<name>G0EEU8_PYRF1</name>
<sequence length="214" mass="23741">MRIVVECERLLNMVNERSPLLVYGEAASGKTLMSLAIIKQLYTRGAINDILLVTSEPVSTLPAASRILPPRAKILTAFSTLDILEYLLEYALELAKINPRNIGGCGIVIDTLTGPYRVDASLLPDISTRVLTLTATLINKIAKRYSCTCIATSQVHVNPETRAEEPPAYTLIQEYFDVVLKLQRIDSRRRLVIDEKGNVIAELLLTTNMVLIKC</sequence>
<evidence type="ECO:0000313" key="1">
    <source>
        <dbReference type="EMBL" id="AEM38062.1"/>
    </source>
</evidence>
<protein>
    <submittedName>
        <fullName evidence="1">Uncharacterized protein</fullName>
    </submittedName>
</protein>
<keyword evidence="2" id="KW-1185">Reference proteome</keyword>
<dbReference type="KEGG" id="pfm:Pyrfu_0190"/>
<gene>
    <name evidence="1" type="ordered locus">Pyrfu_0190</name>
</gene>
<organism evidence="1 2">
    <name type="scientific">Pyrolobus fumarii (strain DSM 11204 / 1A)</name>
    <dbReference type="NCBI Taxonomy" id="694429"/>
    <lineage>
        <taxon>Archaea</taxon>
        <taxon>Thermoproteota</taxon>
        <taxon>Thermoprotei</taxon>
        <taxon>Desulfurococcales</taxon>
        <taxon>Pyrodictiaceae</taxon>
        <taxon>Pyrolobus</taxon>
    </lineage>
</organism>
<dbReference type="Proteomes" id="UP000001037">
    <property type="component" value="Chromosome"/>
</dbReference>
<dbReference type="AlphaFoldDB" id="G0EEU8"/>
<dbReference type="EMBL" id="CP002838">
    <property type="protein sequence ID" value="AEM38062.1"/>
    <property type="molecule type" value="Genomic_DNA"/>
</dbReference>
<proteinExistence type="predicted"/>